<dbReference type="AlphaFoldDB" id="A0A399EXK7"/>
<dbReference type="Gene3D" id="3.40.50.10770">
    <property type="entry name" value="Hypothetical protein VC1899 like domain (Restriction endonuclease-like)"/>
    <property type="match status" value="1"/>
</dbReference>
<dbReference type="RefSeq" id="WP_245958805.1">
    <property type="nucleotide sequence ID" value="NZ_QWKZ01000006.1"/>
</dbReference>
<dbReference type="NCBIfam" id="TIGR02619">
    <property type="entry name" value="putative CRISPR-associated protein, APE2256 family"/>
    <property type="match status" value="1"/>
</dbReference>
<dbReference type="Proteomes" id="UP000265800">
    <property type="component" value="Unassembled WGS sequence"/>
</dbReference>
<dbReference type="SUPFAM" id="SSF52980">
    <property type="entry name" value="Restriction endonuclease-like"/>
    <property type="match status" value="1"/>
</dbReference>
<evidence type="ECO:0000313" key="2">
    <source>
        <dbReference type="EMBL" id="RIH89337.1"/>
    </source>
</evidence>
<gene>
    <name evidence="2" type="ORF">Mlute_00332</name>
</gene>
<feature type="domain" description="CRISPR system ring nuclease SSO1393-like" evidence="1">
    <location>
        <begin position="23"/>
        <end position="152"/>
    </location>
</feature>
<evidence type="ECO:0000259" key="1">
    <source>
        <dbReference type="Pfam" id="PF09651"/>
    </source>
</evidence>
<sequence length="337" mass="37937">MNARRDGLVQDGEILEYLKHDPKKASAETNSLLCVLQAGDEIVLLHSDTFEGARAAELLEQYWQQQGVPCRRVRIPGLAYEAQGFVDYGLKNFVRTLAGEIRKAARAQKEVIINATGGFKAEIAYATALGLVFKVPVCYIHEKFGEIVTLPPSPFGWDSSLFVWYADFFDWLTEGEGVRPKAEVAPRAALLPEDAQVLLEDFELDGQVYVGLSPLGDAYLEAFRGELEQAQSVPIYLAPKALETWQKLEPTAQERYRKLLQRLRLPNRAANSELKSGGGDALGFPKGKTDERVFYAEKDGGLYVFALTRHGPVYDRLCREGFYWRDYNEKDFTPWEG</sequence>
<name>A0A399EXK7_9DEIN</name>
<comment type="caution">
    <text evidence="2">The sequence shown here is derived from an EMBL/GenBank/DDBJ whole genome shotgun (WGS) entry which is preliminary data.</text>
</comment>
<evidence type="ECO:0000313" key="3">
    <source>
        <dbReference type="Proteomes" id="UP000265800"/>
    </source>
</evidence>
<dbReference type="InterPro" id="IPR013442">
    <property type="entry name" value="SSO1393-like"/>
</dbReference>
<organism evidence="2 3">
    <name type="scientific">Meiothermus luteus</name>
    <dbReference type="NCBI Taxonomy" id="2026184"/>
    <lineage>
        <taxon>Bacteria</taxon>
        <taxon>Thermotogati</taxon>
        <taxon>Deinococcota</taxon>
        <taxon>Deinococci</taxon>
        <taxon>Thermales</taxon>
        <taxon>Thermaceae</taxon>
        <taxon>Meiothermus</taxon>
    </lineage>
</organism>
<dbReference type="Pfam" id="PF09651">
    <property type="entry name" value="Cas_APE2256"/>
    <property type="match status" value="1"/>
</dbReference>
<dbReference type="CDD" id="cd09742">
    <property type="entry name" value="Csm6_III-A"/>
    <property type="match status" value="1"/>
</dbReference>
<proteinExistence type="predicted"/>
<accession>A0A399EXK7</accession>
<keyword evidence="3" id="KW-1185">Reference proteome</keyword>
<reference evidence="2 3" key="1">
    <citation type="submission" date="2018-08" db="EMBL/GenBank/DDBJ databases">
        <title>Meiothermus luteus KCTC 52599 genome sequencing project.</title>
        <authorList>
            <person name="Da Costa M.S."/>
            <person name="Albuquerque L."/>
            <person name="Raposo P."/>
            <person name="Froufe H.J.C."/>
            <person name="Barroso C.S."/>
            <person name="Egas C."/>
        </authorList>
    </citation>
    <scope>NUCLEOTIDE SEQUENCE [LARGE SCALE GENOMIC DNA]</scope>
    <source>
        <strain evidence="2 3">KCTC 52599</strain>
    </source>
</reference>
<protein>
    <submittedName>
        <fullName evidence="2">Putative CRISPR-associated protein</fullName>
    </submittedName>
</protein>
<dbReference type="EMBL" id="QWKZ01000006">
    <property type="protein sequence ID" value="RIH89337.1"/>
    <property type="molecule type" value="Genomic_DNA"/>
</dbReference>
<dbReference type="InterPro" id="IPR011335">
    <property type="entry name" value="Restrct_endonuc-II-like"/>
</dbReference>